<evidence type="ECO:0000313" key="1">
    <source>
        <dbReference type="EMBL" id="GGP03545.1"/>
    </source>
</evidence>
<dbReference type="RefSeq" id="WP_188617206.1">
    <property type="nucleotide sequence ID" value="NZ_BMLV01000002.1"/>
</dbReference>
<reference evidence="2" key="1">
    <citation type="journal article" date="2019" name="Int. J. Syst. Evol. Microbiol.">
        <title>The Global Catalogue of Microorganisms (GCM) 10K type strain sequencing project: providing services to taxonomists for standard genome sequencing and annotation.</title>
        <authorList>
            <consortium name="The Broad Institute Genomics Platform"/>
            <consortium name="The Broad Institute Genome Sequencing Center for Infectious Disease"/>
            <person name="Wu L."/>
            <person name="Ma J."/>
        </authorList>
    </citation>
    <scope>NUCLEOTIDE SEQUENCE [LARGE SCALE GENOMIC DNA]</scope>
    <source>
        <strain evidence="2">CGMCC 1.7656</strain>
    </source>
</reference>
<dbReference type="Proteomes" id="UP000620064">
    <property type="component" value="Unassembled WGS sequence"/>
</dbReference>
<accession>A0ABQ2NIT0</accession>
<evidence type="ECO:0000313" key="2">
    <source>
        <dbReference type="Proteomes" id="UP000620064"/>
    </source>
</evidence>
<proteinExistence type="predicted"/>
<dbReference type="PROSITE" id="PS51257">
    <property type="entry name" value="PROKAR_LIPOPROTEIN"/>
    <property type="match status" value="1"/>
</dbReference>
<gene>
    <name evidence="1" type="ORF">GCM10010992_12370</name>
</gene>
<sequence length="104" mass="11866">MKKLTAFVVLFLMSCHPKTFVLEEKNDDKFFLNQEVKRGYSDGILSKNPLIIINGEVFKYDENLDTIKIPLKKSRIESVNLLNENGAKTIYGVEKRGAVIINAF</sequence>
<evidence type="ECO:0008006" key="3">
    <source>
        <dbReference type="Google" id="ProtNLM"/>
    </source>
</evidence>
<comment type="caution">
    <text evidence="1">The sequence shown here is derived from an EMBL/GenBank/DDBJ whole genome shotgun (WGS) entry which is preliminary data.</text>
</comment>
<protein>
    <recommendedName>
        <fullName evidence="3">TonB-dependent receptor plug domain-containing protein</fullName>
    </recommendedName>
</protein>
<keyword evidence="2" id="KW-1185">Reference proteome</keyword>
<organism evidence="1 2">
    <name type="scientific">Cloacibacterium rupense</name>
    <dbReference type="NCBI Taxonomy" id="517423"/>
    <lineage>
        <taxon>Bacteria</taxon>
        <taxon>Pseudomonadati</taxon>
        <taxon>Bacteroidota</taxon>
        <taxon>Flavobacteriia</taxon>
        <taxon>Flavobacteriales</taxon>
        <taxon>Weeksellaceae</taxon>
    </lineage>
</organism>
<name>A0ABQ2NIT0_9FLAO</name>
<dbReference type="EMBL" id="BMLV01000002">
    <property type="protein sequence ID" value="GGP03545.1"/>
    <property type="molecule type" value="Genomic_DNA"/>
</dbReference>